<evidence type="ECO:0000256" key="6">
    <source>
        <dbReference type="ARBA" id="ARBA00023002"/>
    </source>
</evidence>
<evidence type="ECO:0000256" key="7">
    <source>
        <dbReference type="ARBA" id="ARBA00023180"/>
    </source>
</evidence>
<dbReference type="PANTHER" id="PTHR11552">
    <property type="entry name" value="GLUCOSE-METHANOL-CHOLINE GMC OXIDOREDUCTASE"/>
    <property type="match status" value="1"/>
</dbReference>
<dbReference type="Gene3D" id="3.50.50.60">
    <property type="entry name" value="FAD/NAD(P)-binding domain"/>
    <property type="match status" value="1"/>
</dbReference>
<evidence type="ECO:0000256" key="5">
    <source>
        <dbReference type="ARBA" id="ARBA00022827"/>
    </source>
</evidence>
<accession>A0AA38KPV2</accession>
<feature type="domain" description="Glucose-methanol-choline oxidoreductase N-terminal" evidence="11">
    <location>
        <begin position="132"/>
        <end position="155"/>
    </location>
</feature>
<dbReference type="Pfam" id="PF05199">
    <property type="entry name" value="GMC_oxred_C"/>
    <property type="match status" value="1"/>
</dbReference>
<dbReference type="Proteomes" id="UP001163798">
    <property type="component" value="Unassembled WGS sequence"/>
</dbReference>
<dbReference type="InterPro" id="IPR036188">
    <property type="entry name" value="FAD/NAD-bd_sf"/>
</dbReference>
<name>A0AA38KPV2_9AGAR</name>
<feature type="domain" description="Glucose-methanol-choline oxidoreductase N-terminal" evidence="12">
    <location>
        <begin position="325"/>
        <end position="339"/>
    </location>
</feature>
<evidence type="ECO:0000259" key="11">
    <source>
        <dbReference type="PROSITE" id="PS00623"/>
    </source>
</evidence>
<dbReference type="PROSITE" id="PS00623">
    <property type="entry name" value="GMC_OXRED_1"/>
    <property type="match status" value="1"/>
</dbReference>
<dbReference type="EMBL" id="MU793333">
    <property type="protein sequence ID" value="KAJ3785729.1"/>
    <property type="molecule type" value="Genomic_DNA"/>
</dbReference>
<evidence type="ECO:0000256" key="4">
    <source>
        <dbReference type="ARBA" id="ARBA00022729"/>
    </source>
</evidence>
<dbReference type="SUPFAM" id="SSF51905">
    <property type="entry name" value="FAD/NAD(P)-binding domain"/>
    <property type="match status" value="1"/>
</dbReference>
<comment type="cofactor">
    <cofactor evidence="1">
        <name>FAD</name>
        <dbReference type="ChEBI" id="CHEBI:57692"/>
    </cofactor>
</comment>
<evidence type="ECO:0000256" key="2">
    <source>
        <dbReference type="ARBA" id="ARBA00010790"/>
    </source>
</evidence>
<feature type="chain" id="PRO_5041456867" evidence="10">
    <location>
        <begin position="32"/>
        <end position="646"/>
    </location>
</feature>
<evidence type="ECO:0000256" key="3">
    <source>
        <dbReference type="ARBA" id="ARBA00022630"/>
    </source>
</evidence>
<dbReference type="GO" id="GO:0016614">
    <property type="term" value="F:oxidoreductase activity, acting on CH-OH group of donors"/>
    <property type="evidence" value="ECO:0007669"/>
    <property type="project" value="InterPro"/>
</dbReference>
<proteinExistence type="inferred from homology"/>
<dbReference type="AlphaFoldDB" id="A0AA38KPV2"/>
<dbReference type="InterPro" id="IPR012132">
    <property type="entry name" value="GMC_OxRdtase"/>
</dbReference>
<feature type="active site" description="Proton acceptor" evidence="8">
    <location>
        <position position="618"/>
    </location>
</feature>
<evidence type="ECO:0000256" key="1">
    <source>
        <dbReference type="ARBA" id="ARBA00001974"/>
    </source>
</evidence>
<evidence type="ECO:0000259" key="12">
    <source>
        <dbReference type="PROSITE" id="PS00624"/>
    </source>
</evidence>
<protein>
    <submittedName>
        <fullName evidence="13">Alcohol oxidase</fullName>
    </submittedName>
</protein>
<keyword evidence="4 10" id="KW-0732">Signal</keyword>
<dbReference type="PROSITE" id="PS00624">
    <property type="entry name" value="GMC_OXRED_2"/>
    <property type="match status" value="1"/>
</dbReference>
<organism evidence="13 14">
    <name type="scientific">Lentinula aff. detonsa</name>
    <dbReference type="NCBI Taxonomy" id="2804958"/>
    <lineage>
        <taxon>Eukaryota</taxon>
        <taxon>Fungi</taxon>
        <taxon>Dikarya</taxon>
        <taxon>Basidiomycota</taxon>
        <taxon>Agaricomycotina</taxon>
        <taxon>Agaricomycetes</taxon>
        <taxon>Agaricomycetidae</taxon>
        <taxon>Agaricales</taxon>
        <taxon>Marasmiineae</taxon>
        <taxon>Omphalotaceae</taxon>
        <taxon>Lentinula</taxon>
    </lineage>
</organism>
<evidence type="ECO:0000256" key="8">
    <source>
        <dbReference type="PIRSR" id="PIRSR000137-1"/>
    </source>
</evidence>
<dbReference type="SUPFAM" id="SSF54373">
    <property type="entry name" value="FAD-linked reductases, C-terminal domain"/>
    <property type="match status" value="1"/>
</dbReference>
<comment type="similarity">
    <text evidence="2 9">Belongs to the GMC oxidoreductase family.</text>
</comment>
<dbReference type="PANTHER" id="PTHR11552:SF201">
    <property type="entry name" value="GLUCOSE-METHANOL-CHOLINE OXIDOREDUCTASE N-TERMINAL DOMAIN-CONTAINING PROTEIN"/>
    <property type="match status" value="1"/>
</dbReference>
<keyword evidence="7" id="KW-0325">Glycoprotein</keyword>
<evidence type="ECO:0000256" key="10">
    <source>
        <dbReference type="SAM" id="SignalP"/>
    </source>
</evidence>
<keyword evidence="3 9" id="KW-0285">Flavoprotein</keyword>
<reference evidence="13" key="1">
    <citation type="submission" date="2022-08" db="EMBL/GenBank/DDBJ databases">
        <authorList>
            <consortium name="DOE Joint Genome Institute"/>
            <person name="Min B."/>
            <person name="Riley R."/>
            <person name="Sierra-Patev S."/>
            <person name="Naranjo-Ortiz M."/>
            <person name="Looney B."/>
            <person name="Konkel Z."/>
            <person name="Slot J.C."/>
            <person name="Sakamoto Y."/>
            <person name="Steenwyk J.L."/>
            <person name="Rokas A."/>
            <person name="Carro J."/>
            <person name="Camarero S."/>
            <person name="Ferreira P."/>
            <person name="Molpeceres G."/>
            <person name="Ruiz-Duenas F.J."/>
            <person name="Serrano A."/>
            <person name="Henrissat B."/>
            <person name="Drula E."/>
            <person name="Hughes K.W."/>
            <person name="Mata J.L."/>
            <person name="Ishikawa N.K."/>
            <person name="Vargas-Isla R."/>
            <person name="Ushijima S."/>
            <person name="Smith C.A."/>
            <person name="Ahrendt S."/>
            <person name="Andreopoulos W."/>
            <person name="He G."/>
            <person name="Labutti K."/>
            <person name="Lipzen A."/>
            <person name="Ng V."/>
            <person name="Sandor L."/>
            <person name="Barry K."/>
            <person name="Martinez A.T."/>
            <person name="Xiao Y."/>
            <person name="Gibbons J.G."/>
            <person name="Terashima K."/>
            <person name="Hibbett D.S."/>
            <person name="Grigoriev I.V."/>
        </authorList>
    </citation>
    <scope>NUCLEOTIDE SEQUENCE</scope>
    <source>
        <strain evidence="13">TFB10291</strain>
    </source>
</reference>
<keyword evidence="14" id="KW-1185">Reference proteome</keyword>
<sequence length="646" mass="69344">MHRSTVANTNKRRTSLLILALFLSDISQTISSTCGGNSATAITTDAQAFSAFEYDYLIVGAGAGGLAVATRLSENEGVQVGIIEAGIFHEADPLIDIPSNVGQTLGNPMYDWSFETVPQPGAGGRSITLPRGKMVGGSTGINNMAWSRASHAEYNAWELFGPNNGWNWDGLLPHMKQPANVFPNKTDLPIVNSELYDPKYEGFSGPVSASFNSWYSDVFPSYLAAANSSGISPNFNSDKGTTAGLMNCRSDVERNTGTRSYAAPAYYCGHASLPNFHVLVNSQATRVVLKWSALSGSYVATGVEFSSNNTTYTAISKKEVILAAGTIQSPQLLELSGIGNSSILKSVGIEPLIHLPEVGENMQDHVFAPAQYQLKPGVLTFDALRVNTTIAAEQSAIYAQNGSGMLSGTDTALSFLPLDLYVDSETIDSLKRSFDTVLADNSSSAFRRMQYEVQKDWLQQGLVPQSEIIMWSRAVAPLANESYVTLLSGVLHPASRGSVHIESKDPLARPTIDAGWLIADFDLLVVLQTLKFAMRIATLEPLVSMIDSLVLPPPNVQNDTALIEFIHENAASASHPMGTVAMAPRDLGGVVDSSLTVYGTTNLRVCDASIIPNGIGTHLQSTIYAIGEKLARIIENENAHNADETR</sequence>
<dbReference type="GO" id="GO:0050660">
    <property type="term" value="F:flavin adenine dinucleotide binding"/>
    <property type="evidence" value="ECO:0007669"/>
    <property type="project" value="InterPro"/>
</dbReference>
<evidence type="ECO:0000313" key="13">
    <source>
        <dbReference type="EMBL" id="KAJ3785729.1"/>
    </source>
</evidence>
<keyword evidence="6" id="KW-0560">Oxidoreductase</keyword>
<dbReference type="InterPro" id="IPR007867">
    <property type="entry name" value="GMC_OxRtase_C"/>
</dbReference>
<dbReference type="PIRSF" id="PIRSF000137">
    <property type="entry name" value="Alcohol_oxidase"/>
    <property type="match status" value="1"/>
</dbReference>
<gene>
    <name evidence="13" type="ORF">GGU10DRAFT_291645</name>
</gene>
<keyword evidence="5 9" id="KW-0274">FAD</keyword>
<feature type="active site" description="Proton donor" evidence="8">
    <location>
        <position position="575"/>
    </location>
</feature>
<evidence type="ECO:0000313" key="14">
    <source>
        <dbReference type="Proteomes" id="UP001163798"/>
    </source>
</evidence>
<dbReference type="Pfam" id="PF00732">
    <property type="entry name" value="GMC_oxred_N"/>
    <property type="match status" value="1"/>
</dbReference>
<comment type="caution">
    <text evidence="13">The sequence shown here is derived from an EMBL/GenBank/DDBJ whole genome shotgun (WGS) entry which is preliminary data.</text>
</comment>
<feature type="signal peptide" evidence="10">
    <location>
        <begin position="1"/>
        <end position="31"/>
    </location>
</feature>
<dbReference type="InterPro" id="IPR000172">
    <property type="entry name" value="GMC_OxRdtase_N"/>
</dbReference>
<evidence type="ECO:0000256" key="9">
    <source>
        <dbReference type="RuleBase" id="RU003968"/>
    </source>
</evidence>
<dbReference type="Gene3D" id="3.30.560.10">
    <property type="entry name" value="Glucose Oxidase, domain 3"/>
    <property type="match status" value="1"/>
</dbReference>